<dbReference type="EMBL" id="JANFXK010000008">
    <property type="protein sequence ID" value="MCQ4636867.1"/>
    <property type="molecule type" value="Genomic_DNA"/>
</dbReference>
<proteinExistence type="predicted"/>
<evidence type="ECO:0000313" key="2">
    <source>
        <dbReference type="Proteomes" id="UP001524502"/>
    </source>
</evidence>
<comment type="caution">
    <text evidence="1">The sequence shown here is derived from an EMBL/GenBank/DDBJ whole genome shotgun (WGS) entry which is preliminary data.</text>
</comment>
<evidence type="ECO:0000313" key="1">
    <source>
        <dbReference type="EMBL" id="MCQ4636867.1"/>
    </source>
</evidence>
<protein>
    <submittedName>
        <fullName evidence="1">Uncharacterized protein</fullName>
    </submittedName>
</protein>
<keyword evidence="2" id="KW-1185">Reference proteome</keyword>
<reference evidence="1 2" key="1">
    <citation type="submission" date="2022-06" db="EMBL/GenBank/DDBJ databases">
        <title>Isolation of gut microbiota from human fecal samples.</title>
        <authorList>
            <person name="Pamer E.G."/>
            <person name="Barat B."/>
            <person name="Waligurski E."/>
            <person name="Medina S."/>
            <person name="Paddock L."/>
            <person name="Mostad J."/>
        </authorList>
    </citation>
    <scope>NUCLEOTIDE SEQUENCE [LARGE SCALE GENOMIC DNA]</scope>
    <source>
        <strain evidence="1 2">SL.3.17</strain>
    </source>
</reference>
<dbReference type="Proteomes" id="UP001524502">
    <property type="component" value="Unassembled WGS sequence"/>
</dbReference>
<organism evidence="1 2">
    <name type="scientific">Anaerovorax odorimutans</name>
    <dbReference type="NCBI Taxonomy" id="109327"/>
    <lineage>
        <taxon>Bacteria</taxon>
        <taxon>Bacillati</taxon>
        <taxon>Bacillota</taxon>
        <taxon>Clostridia</taxon>
        <taxon>Peptostreptococcales</taxon>
        <taxon>Anaerovoracaceae</taxon>
        <taxon>Anaerovorax</taxon>
    </lineage>
</organism>
<accession>A0ABT1RNU8</accession>
<name>A0ABT1RNU8_9FIRM</name>
<gene>
    <name evidence="1" type="ORF">NE619_09000</name>
</gene>
<sequence>MNFGFCAVARETSAAPPDILSEGAVLYKIYRTGSLSCGAGRYQL</sequence>